<keyword evidence="6" id="KW-1185">Reference proteome</keyword>
<evidence type="ECO:0000256" key="1">
    <source>
        <dbReference type="ARBA" id="ARBA00005397"/>
    </source>
</evidence>
<dbReference type="GO" id="GO:0030674">
    <property type="term" value="F:protein-macromolecule adaptor activity"/>
    <property type="evidence" value="ECO:0007669"/>
    <property type="project" value="UniProtKB-UniRule"/>
</dbReference>
<proteinExistence type="inferred from homology"/>
<dbReference type="Proteomes" id="UP000254330">
    <property type="component" value="Unassembled WGS sequence"/>
</dbReference>
<dbReference type="PANTHER" id="PTHR39161">
    <property type="entry name" value="ADAPTER PROTEIN MECA"/>
    <property type="match status" value="1"/>
</dbReference>
<comment type="subunit">
    <text evidence="2">Homodimer.</text>
</comment>
<protein>
    <recommendedName>
        <fullName evidence="2">Adapter protein MecA</fullName>
    </recommendedName>
</protein>
<dbReference type="OrthoDB" id="2360201at2"/>
<accession>A0A8B4Q8V7</accession>
<sequence>MDIERINENTIKLVISYKDIEERGFTKDEIWYNRDKGEELFWVMMDEVNDDQFEINGPLWIQVVAKDVGLELTVTIVTNPTEMLGAGMEDLQAKGNQFSNLFDVDPFNPNIPDFIEEEDVLVDDIVFEFKNFDDLIPLAKSAPEDFDLINELFEYEGKYYLYVDLHEIQDVEDQQDIISPILEYADESSKTIHVIREYGKPIMEGDCFRITREYF</sequence>
<reference evidence="4 6" key="2">
    <citation type="submission" date="2019-03" db="EMBL/GenBank/DDBJ databases">
        <title>Genomic Encyclopedia of Type Strains, Phase IV (KMG-IV): sequencing the most valuable type-strain genomes for metagenomic binning, comparative biology and taxonomic classification.</title>
        <authorList>
            <person name="Goeker M."/>
        </authorList>
    </citation>
    <scope>NUCLEOTIDE SEQUENCE [LARGE SCALE GENOMIC DNA]</scope>
    <source>
        <strain evidence="4 6">DSM 20580</strain>
    </source>
</reference>
<reference evidence="3 5" key="1">
    <citation type="submission" date="2018-06" db="EMBL/GenBank/DDBJ databases">
        <authorList>
            <consortium name="Pathogen Informatics"/>
            <person name="Doyle S."/>
        </authorList>
    </citation>
    <scope>NUCLEOTIDE SEQUENCE [LARGE SCALE GENOMIC DNA]</scope>
    <source>
        <strain evidence="3 5">NCTC10597</strain>
    </source>
</reference>
<name>A0A8B4Q8V7_9BACL</name>
<comment type="similarity">
    <text evidence="1 2">Belongs to the MecA family.</text>
</comment>
<dbReference type="Pfam" id="PF05389">
    <property type="entry name" value="MecA"/>
    <property type="match status" value="1"/>
</dbReference>
<gene>
    <name evidence="2 3" type="primary">mecA</name>
    <name evidence="4" type="ORF">DFR61_1487</name>
    <name evidence="3" type="ORF">NCTC10597_00531</name>
</gene>
<dbReference type="InterPro" id="IPR038471">
    <property type="entry name" value="MecA_C_sf"/>
</dbReference>
<dbReference type="PANTHER" id="PTHR39161:SF1">
    <property type="entry name" value="ADAPTER PROTEIN MECA 1"/>
    <property type="match status" value="1"/>
</dbReference>
<evidence type="ECO:0000256" key="2">
    <source>
        <dbReference type="HAMAP-Rule" id="MF_01124"/>
    </source>
</evidence>
<organism evidence="3 5">
    <name type="scientific">Kurthia zopfii</name>
    <dbReference type="NCBI Taxonomy" id="1650"/>
    <lineage>
        <taxon>Bacteria</taxon>
        <taxon>Bacillati</taxon>
        <taxon>Bacillota</taxon>
        <taxon>Bacilli</taxon>
        <taxon>Bacillales</taxon>
        <taxon>Caryophanaceae</taxon>
        <taxon>Kurthia</taxon>
    </lineage>
</organism>
<dbReference type="AlphaFoldDB" id="A0A8B4Q8V7"/>
<dbReference type="NCBIfam" id="NF002644">
    <property type="entry name" value="PRK02315.1-5"/>
    <property type="match status" value="1"/>
</dbReference>
<dbReference type="Proteomes" id="UP000294641">
    <property type="component" value="Unassembled WGS sequence"/>
</dbReference>
<comment type="domain">
    <text evidence="2">The N-terminal domain probably binds unfolded/aggregated proteins; the C-terminal domain interacts with ClpC.</text>
</comment>
<dbReference type="EMBL" id="UGNP01000001">
    <property type="protein sequence ID" value="STX08864.1"/>
    <property type="molecule type" value="Genomic_DNA"/>
</dbReference>
<dbReference type="Gene3D" id="3.30.70.1950">
    <property type="match status" value="1"/>
</dbReference>
<comment type="function">
    <text evidence="2">Enables the recognition and targeting of unfolded and aggregated proteins to the ClpC protease or to other proteins involved in proteolysis.</text>
</comment>
<dbReference type="RefSeq" id="WP_109350389.1">
    <property type="nucleotide sequence ID" value="NZ_BJUE01000056.1"/>
</dbReference>
<dbReference type="PIRSF" id="PIRSF029008">
    <property type="entry name" value="MecA"/>
    <property type="match status" value="1"/>
</dbReference>
<evidence type="ECO:0000313" key="3">
    <source>
        <dbReference type="EMBL" id="STX08864.1"/>
    </source>
</evidence>
<comment type="caution">
    <text evidence="3">The sequence shown here is derived from an EMBL/GenBank/DDBJ whole genome shotgun (WGS) entry which is preliminary data.</text>
</comment>
<evidence type="ECO:0000313" key="4">
    <source>
        <dbReference type="EMBL" id="TDR33804.1"/>
    </source>
</evidence>
<dbReference type="InterPro" id="IPR008681">
    <property type="entry name" value="Neg-reg_MecA"/>
</dbReference>
<dbReference type="HAMAP" id="MF_01124">
    <property type="entry name" value="MecA"/>
    <property type="match status" value="1"/>
</dbReference>
<dbReference type="EMBL" id="SNZG01000048">
    <property type="protein sequence ID" value="TDR33804.1"/>
    <property type="molecule type" value="Genomic_DNA"/>
</dbReference>
<evidence type="ECO:0000313" key="6">
    <source>
        <dbReference type="Proteomes" id="UP000294641"/>
    </source>
</evidence>
<evidence type="ECO:0000313" key="5">
    <source>
        <dbReference type="Proteomes" id="UP000254330"/>
    </source>
</evidence>